<dbReference type="FunFam" id="1.10.287.70:FF:000064">
    <property type="entry name" value="Glutamate receptor ionotropic, kainate"/>
    <property type="match status" value="1"/>
</dbReference>
<evidence type="ECO:0000256" key="12">
    <source>
        <dbReference type="ARBA" id="ARBA00023257"/>
    </source>
</evidence>
<dbReference type="CDD" id="cd06382">
    <property type="entry name" value="PBP1_iGluR_Kainate"/>
    <property type="match status" value="1"/>
</dbReference>
<dbReference type="InterPro" id="IPR015683">
    <property type="entry name" value="Ionotropic_Glu_rcpt"/>
</dbReference>
<feature type="transmembrane region" description="Helical" evidence="20">
    <location>
        <begin position="637"/>
        <end position="658"/>
    </location>
</feature>
<organism evidence="24">
    <name type="scientific">Cancer borealis</name>
    <name type="common">Jonah crab</name>
    <dbReference type="NCBI Taxonomy" id="39395"/>
    <lineage>
        <taxon>Eukaryota</taxon>
        <taxon>Metazoa</taxon>
        <taxon>Ecdysozoa</taxon>
        <taxon>Arthropoda</taxon>
        <taxon>Crustacea</taxon>
        <taxon>Multicrustacea</taxon>
        <taxon>Malacostraca</taxon>
        <taxon>Eumalacostraca</taxon>
        <taxon>Eucarida</taxon>
        <taxon>Decapoda</taxon>
        <taxon>Pleocyemata</taxon>
        <taxon>Brachyura</taxon>
        <taxon>Eubrachyura</taxon>
        <taxon>Cancroidea</taxon>
        <taxon>Cancridae</taxon>
        <taxon>Cancer</taxon>
    </lineage>
</organism>
<keyword evidence="14" id="KW-0407">Ion channel</keyword>
<keyword evidence="2" id="KW-0813">Transport</keyword>
<evidence type="ECO:0000256" key="1">
    <source>
        <dbReference type="ARBA" id="ARBA00008685"/>
    </source>
</evidence>
<dbReference type="InterPro" id="IPR028082">
    <property type="entry name" value="Peripla_BP_I"/>
</dbReference>
<dbReference type="Pfam" id="PF01094">
    <property type="entry name" value="ANF_receptor"/>
    <property type="match status" value="1"/>
</dbReference>
<dbReference type="SUPFAM" id="SSF53822">
    <property type="entry name" value="Periplasmic binding protein-like I"/>
    <property type="match status" value="1"/>
</dbReference>
<keyword evidence="13" id="KW-1071">Ligand-gated ion channel</keyword>
<sequence length="917" mass="103202">MRGGGVSVGVGVVVMVVVLAALLPTARPLPDVITIGGLFDEGDEEQKSAFRYAVDHVNRENILGRTKFNTYIEMIPPYDSFLASKKVCQLVGSGVAAIFGPQSGQTSAHVQSICDALEIPHIETRWDYRLRRDDYSVNLYPHPSSLSKAYLDLVRLFEWTSFCILYEDNDGLVRLQELLKTPSPHEFKVSIRQLPQGNNYRELLKEVRSSGEQNIILDCHTEKVGAVLKQAQQIDMMSSYHNYIITSMDLHLIEMEDFKYSGSNITGLRLIDPAREEVVALVETWTEGRVMATNRLSDGDPVLEQRDLSFWTTETALMYDAVKLFVLAMQALDNSTTVTISKLRCEGEEAWVHGNSLINYMKLVRLVGYTGLIQFDSDGFRTDFTMDIIQLGPNNLTKVGTWSRKTGTNYTRTQKETMKDVIQGLHNKTLIVSFAFNDPYIMLKESAAQLTGNERYEGFCIDLLNHIAGILKFKYTLVPVPGNDYGSRNKTTNKWNGMLQELIEKRAEMAITDLTINYEREEAVDFTMPFMNLGISILFKKPQKMAPSLFSFLSPLSLEVWMYMITAYLGVSILLYILARFTPYEWQNPHPCDPEPDTLENQFTILNCLWFAIGSLLQQGSELLPQAVSTRIVAGMWWFFTLIMISSYTANLAAFLTVERMESPIENAEDLANQDKIKYGSLATGTTFAFFRDSSLPTYVRMWNFMKDAKPSVFVKSNKDGVKKVQESKGKYAYLMESTSIEYIIERHCDLTQIGGLLDSKSYGIALRNRSPYTSAISSAILALQETSSIELLKRKWWSDRKGGKRCLTNKEEAGGSSMASELNLSNVGGVFVVLMGGMGLALVVAIGEFLLECWDISRDDQIPLMGVLSNELRFIFKCRGSSKPVRKKASESEVASTGNNIYGSDVYNYSSKNTFT</sequence>
<evidence type="ECO:0000256" key="21">
    <source>
        <dbReference type="SAM" id="SignalP"/>
    </source>
</evidence>
<feature type="domain" description="Ionotropic glutamate receptor C-terminal" evidence="22">
    <location>
        <begin position="429"/>
        <end position="800"/>
    </location>
</feature>
<evidence type="ECO:0000256" key="15">
    <source>
        <dbReference type="ARBA" id="ARBA00034104"/>
    </source>
</evidence>
<evidence type="ECO:0000256" key="18">
    <source>
        <dbReference type="PIRSR" id="PIRSR601508-2"/>
    </source>
</evidence>
<keyword evidence="8" id="KW-0406">Ion transport</keyword>
<keyword evidence="19" id="KW-1015">Disulfide bond</keyword>
<keyword evidence="11" id="KW-0325">Glycoprotein</keyword>
<feature type="transmembrane region" description="Helical" evidence="20">
    <location>
        <begin position="828"/>
        <end position="852"/>
    </location>
</feature>
<dbReference type="FunFam" id="3.40.190.10:FF:000001">
    <property type="entry name" value="Glutamate receptor ionotropic, kainate 2"/>
    <property type="match status" value="1"/>
</dbReference>
<dbReference type="SMART" id="SM00079">
    <property type="entry name" value="PBPe"/>
    <property type="match status" value="1"/>
</dbReference>
<feature type="chain" id="PRO_5012430810" description="Glutamate receptor 1" evidence="21">
    <location>
        <begin position="29"/>
        <end position="917"/>
    </location>
</feature>
<dbReference type="AlphaFoldDB" id="A0A1L2YXN5"/>
<evidence type="ECO:0000313" key="24">
    <source>
        <dbReference type="EMBL" id="APF30023.1"/>
    </source>
</evidence>
<comment type="subcellular location">
    <subcellularLocation>
        <location evidence="15">Postsynaptic cell membrane</location>
        <topology evidence="15">Multi-pass membrane protein</topology>
    </subcellularLocation>
</comment>
<evidence type="ECO:0000256" key="11">
    <source>
        <dbReference type="ARBA" id="ARBA00023180"/>
    </source>
</evidence>
<keyword evidence="6 20" id="KW-1133">Transmembrane helix</keyword>
<evidence type="ECO:0000256" key="16">
    <source>
        <dbReference type="ARBA" id="ARBA00072754"/>
    </source>
</evidence>
<protein>
    <recommendedName>
        <fullName evidence="16">Glutamate receptor 1</fullName>
    </recommendedName>
</protein>
<evidence type="ECO:0000259" key="23">
    <source>
        <dbReference type="SMART" id="SM00918"/>
    </source>
</evidence>
<evidence type="ECO:0000256" key="14">
    <source>
        <dbReference type="ARBA" id="ARBA00023303"/>
    </source>
</evidence>
<keyword evidence="5 21" id="KW-0732">Signal</keyword>
<keyword evidence="3" id="KW-1003">Cell membrane</keyword>
<feature type="site" description="Interaction with the cone snail toxin Con-ikot-ikot" evidence="18">
    <location>
        <position position="692"/>
    </location>
</feature>
<feature type="domain" description="Ionotropic glutamate receptor L-glutamate and glycine-binding" evidence="23">
    <location>
        <begin position="439"/>
        <end position="504"/>
    </location>
</feature>
<accession>A0A1L2YXN5</accession>
<comment type="similarity">
    <text evidence="1">Belongs to the glutamate-gated ion channel (TC 1.A.10.1) family.</text>
</comment>
<evidence type="ECO:0000256" key="20">
    <source>
        <dbReference type="SAM" id="Phobius"/>
    </source>
</evidence>
<feature type="transmembrane region" description="Helical" evidence="20">
    <location>
        <begin position="560"/>
        <end position="579"/>
    </location>
</feature>
<dbReference type="GO" id="GO:0004970">
    <property type="term" value="F:glutamate-gated receptor activity"/>
    <property type="evidence" value="ECO:0007669"/>
    <property type="project" value="UniProtKB-ARBA"/>
</dbReference>
<dbReference type="Gene3D" id="3.40.190.10">
    <property type="entry name" value="Periplasmic binding protein-like II"/>
    <property type="match status" value="2"/>
</dbReference>
<feature type="binding site" evidence="17">
    <location>
        <position position="737"/>
    </location>
    <ligand>
        <name>L-glutamate</name>
        <dbReference type="ChEBI" id="CHEBI:29985"/>
    </ligand>
</feature>
<evidence type="ECO:0000256" key="6">
    <source>
        <dbReference type="ARBA" id="ARBA00022989"/>
    </source>
</evidence>
<feature type="disulfide bond" evidence="19">
    <location>
        <begin position="749"/>
        <end position="807"/>
    </location>
</feature>
<feature type="binding site" evidence="17">
    <location>
        <position position="515"/>
    </location>
    <ligand>
        <name>L-glutamate</name>
        <dbReference type="ChEBI" id="CHEBI:29985"/>
    </ligand>
</feature>
<dbReference type="Pfam" id="PF00060">
    <property type="entry name" value="Lig_chan"/>
    <property type="match status" value="1"/>
</dbReference>
<dbReference type="FunFam" id="3.40.190.10:FF:000060">
    <property type="entry name" value="Glutamate receptor ionotropic, kainate 1"/>
    <property type="match status" value="1"/>
</dbReference>
<dbReference type="Gene3D" id="3.40.50.2300">
    <property type="match status" value="2"/>
</dbReference>
<dbReference type="InterPro" id="IPR001320">
    <property type="entry name" value="Iontro_rcpt_C"/>
</dbReference>
<dbReference type="GO" id="GO:0045211">
    <property type="term" value="C:postsynaptic membrane"/>
    <property type="evidence" value="ECO:0007669"/>
    <property type="project" value="UniProtKB-SubCell"/>
</dbReference>
<dbReference type="SUPFAM" id="SSF81324">
    <property type="entry name" value="Voltage-gated potassium channels"/>
    <property type="match status" value="1"/>
</dbReference>
<feature type="binding site" evidence="17">
    <location>
        <position position="687"/>
    </location>
    <ligand>
        <name>L-glutamate</name>
        <dbReference type="ChEBI" id="CHEBI:29985"/>
    </ligand>
</feature>
<evidence type="ECO:0000256" key="5">
    <source>
        <dbReference type="ARBA" id="ARBA00022729"/>
    </source>
</evidence>
<evidence type="ECO:0000256" key="3">
    <source>
        <dbReference type="ARBA" id="ARBA00022475"/>
    </source>
</evidence>
<evidence type="ECO:0000256" key="10">
    <source>
        <dbReference type="ARBA" id="ARBA00023170"/>
    </source>
</evidence>
<evidence type="ECO:0000256" key="8">
    <source>
        <dbReference type="ARBA" id="ARBA00023065"/>
    </source>
</evidence>
<evidence type="ECO:0000256" key="9">
    <source>
        <dbReference type="ARBA" id="ARBA00023136"/>
    </source>
</evidence>
<dbReference type="InterPro" id="IPR019594">
    <property type="entry name" value="Glu/Gly-bd"/>
</dbReference>
<dbReference type="Pfam" id="PF10613">
    <property type="entry name" value="Lig_chan-Glu_bd"/>
    <property type="match status" value="1"/>
</dbReference>
<keyword evidence="9 20" id="KW-0472">Membrane</keyword>
<dbReference type="InterPro" id="IPR001508">
    <property type="entry name" value="Iono_Glu_rcpt_met"/>
</dbReference>
<evidence type="ECO:0000256" key="7">
    <source>
        <dbReference type="ARBA" id="ARBA00023018"/>
    </source>
</evidence>
<feature type="signal peptide" evidence="21">
    <location>
        <begin position="1"/>
        <end position="28"/>
    </location>
</feature>
<reference evidence="24" key="1">
    <citation type="submission" date="2016-04" db="EMBL/GenBank/DDBJ databases">
        <title>Ion channel discovery via a de novo neural transcriptome of the American lobster (Homarus americanus) and Jonah crab (Cancer borealis).</title>
        <authorList>
            <person name="Schulz D.J."/>
            <person name="Marder E."/>
            <person name="Northcutt A.J."/>
        </authorList>
    </citation>
    <scope>NUCLEOTIDE SEQUENCE</scope>
</reference>
<keyword evidence="12" id="KW-0628">Postsynaptic cell membrane</keyword>
<dbReference type="PRINTS" id="PR00177">
    <property type="entry name" value="NMDARECEPTOR"/>
</dbReference>
<keyword evidence="4 20" id="KW-0812">Transmembrane</keyword>
<feature type="site" description="Crucial to convey clamshell closure to channel opening" evidence="18">
    <location>
        <position position="665"/>
    </location>
</feature>
<evidence type="ECO:0000259" key="22">
    <source>
        <dbReference type="SMART" id="SM00079"/>
    </source>
</evidence>
<evidence type="ECO:0000256" key="2">
    <source>
        <dbReference type="ARBA" id="ARBA00022448"/>
    </source>
</evidence>
<keyword evidence="7" id="KW-0770">Synapse</keyword>
<dbReference type="GO" id="GO:0008328">
    <property type="term" value="C:ionotropic glutamate receptor complex"/>
    <property type="evidence" value="ECO:0007669"/>
    <property type="project" value="UniProtKB-ARBA"/>
</dbReference>
<proteinExistence type="evidence at transcript level"/>
<evidence type="ECO:0000256" key="4">
    <source>
        <dbReference type="ARBA" id="ARBA00022692"/>
    </source>
</evidence>
<keyword evidence="10 24" id="KW-0675">Receptor</keyword>
<dbReference type="FunFam" id="3.40.50.2300:FF:000106">
    <property type="entry name" value="Glutamate receptor ionotropic, kainate"/>
    <property type="match status" value="1"/>
</dbReference>
<dbReference type="SMART" id="SM00918">
    <property type="entry name" value="Lig_chan-Glu_bd"/>
    <property type="match status" value="1"/>
</dbReference>
<feature type="site" description="Interaction with the cone snail toxin Con-ikot-ikot" evidence="18">
    <location>
        <position position="488"/>
    </location>
</feature>
<evidence type="ECO:0000256" key="13">
    <source>
        <dbReference type="ARBA" id="ARBA00023286"/>
    </source>
</evidence>
<dbReference type="Gene3D" id="1.10.287.70">
    <property type="match status" value="1"/>
</dbReference>
<dbReference type="InterPro" id="IPR001828">
    <property type="entry name" value="ANF_lig-bd_rcpt"/>
</dbReference>
<dbReference type="EMBL" id="KX016774">
    <property type="protein sequence ID" value="APF30023.1"/>
    <property type="molecule type" value="mRNA"/>
</dbReference>
<evidence type="ECO:0000256" key="19">
    <source>
        <dbReference type="PIRSR" id="PIRSR601508-3"/>
    </source>
</evidence>
<dbReference type="SUPFAM" id="SSF53850">
    <property type="entry name" value="Periplasmic binding protein-like II"/>
    <property type="match status" value="1"/>
</dbReference>
<feature type="binding site" evidence="17">
    <location>
        <position position="520"/>
    </location>
    <ligand>
        <name>L-glutamate</name>
        <dbReference type="ChEBI" id="CHEBI:29985"/>
    </ligand>
</feature>
<name>A0A1L2YXN5_CANBE</name>
<evidence type="ECO:0000256" key="17">
    <source>
        <dbReference type="PIRSR" id="PIRSR601508-1"/>
    </source>
</evidence>
<dbReference type="PANTHER" id="PTHR18966">
    <property type="entry name" value="IONOTROPIC GLUTAMATE RECEPTOR"/>
    <property type="match status" value="1"/>
</dbReference>